<dbReference type="OrthoDB" id="9766710at2"/>
<feature type="transmembrane region" description="Helical" evidence="2">
    <location>
        <begin position="5"/>
        <end position="22"/>
    </location>
</feature>
<name>R4KT06_9FIRM</name>
<dbReference type="Proteomes" id="UP000013520">
    <property type="component" value="Chromosome"/>
</dbReference>
<dbReference type="STRING" id="767817.Desgi_3387"/>
<evidence type="ECO:0000313" key="3">
    <source>
        <dbReference type="EMBL" id="AGL02731.1"/>
    </source>
</evidence>
<evidence type="ECO:0000313" key="4">
    <source>
        <dbReference type="Proteomes" id="UP000013520"/>
    </source>
</evidence>
<gene>
    <name evidence="3" type="ORF">Desgi_3387</name>
</gene>
<keyword evidence="2" id="KW-0812">Transmembrane</keyword>
<protein>
    <submittedName>
        <fullName evidence="3">Uncharacterized protein</fullName>
    </submittedName>
</protein>
<reference evidence="3 4" key="1">
    <citation type="submission" date="2012-01" db="EMBL/GenBank/DDBJ databases">
        <title>Complete sequence of Desulfotomaculum gibsoniae DSM 7213.</title>
        <authorList>
            <consortium name="US DOE Joint Genome Institute"/>
            <person name="Lucas S."/>
            <person name="Han J."/>
            <person name="Lapidus A."/>
            <person name="Cheng J.-F."/>
            <person name="Goodwin L."/>
            <person name="Pitluck S."/>
            <person name="Peters L."/>
            <person name="Ovchinnikova G."/>
            <person name="Teshima H."/>
            <person name="Detter J.C."/>
            <person name="Han C."/>
            <person name="Tapia R."/>
            <person name="Land M."/>
            <person name="Hauser L."/>
            <person name="Kyrpides N."/>
            <person name="Ivanova N."/>
            <person name="Pagani I."/>
            <person name="Parshina S."/>
            <person name="Plugge C."/>
            <person name="Muyzer G."/>
            <person name="Kuever J."/>
            <person name="Ivanova A."/>
            <person name="Nazina T."/>
            <person name="Klenk H.-P."/>
            <person name="Brambilla E."/>
            <person name="Spring S."/>
            <person name="Stams A.F."/>
            <person name="Woyke T."/>
        </authorList>
    </citation>
    <scope>NUCLEOTIDE SEQUENCE [LARGE SCALE GENOMIC DNA]</scope>
    <source>
        <strain evidence="3 4">DSM 7213</strain>
    </source>
</reference>
<evidence type="ECO:0000256" key="2">
    <source>
        <dbReference type="SAM" id="Phobius"/>
    </source>
</evidence>
<keyword evidence="2" id="KW-1133">Transmembrane helix</keyword>
<keyword evidence="2" id="KW-0472">Membrane</keyword>
<dbReference type="EMBL" id="CP003273">
    <property type="protein sequence ID" value="AGL02731.1"/>
    <property type="molecule type" value="Genomic_DNA"/>
</dbReference>
<dbReference type="SMART" id="SM00028">
    <property type="entry name" value="TPR"/>
    <property type="match status" value="3"/>
</dbReference>
<dbReference type="KEGG" id="dgi:Desgi_3387"/>
<keyword evidence="1" id="KW-0802">TPR repeat</keyword>
<dbReference type="PROSITE" id="PS50005">
    <property type="entry name" value="TPR"/>
    <property type="match status" value="1"/>
</dbReference>
<dbReference type="InterPro" id="IPR019734">
    <property type="entry name" value="TPR_rpt"/>
</dbReference>
<dbReference type="HOGENOM" id="CLU_1347073_0_0_9"/>
<dbReference type="Pfam" id="PF13176">
    <property type="entry name" value="TPR_7"/>
    <property type="match status" value="1"/>
</dbReference>
<sequence length="203" mass="23366">MNRHVFFIATACGVTGLAPLVFSERSNMFTFVLVALVSLFIQVYWRDVVVQLLIVRGIYANKIGDQQKLKNAYLKIYKLMPHSFAGKMSMGVIHSLRKNWEQAESFFRQALYLRPGNIYVSLNLSVVLLQSERFQEAVKLLKALLFAYPRSVMAYKLLAEAYYRLGEPYDARNCLLVARLIDRNDPDIEKFLTTLEKELQDAA</sequence>
<feature type="repeat" description="TPR" evidence="1">
    <location>
        <begin position="84"/>
        <end position="117"/>
    </location>
</feature>
<dbReference type="SUPFAM" id="SSF48452">
    <property type="entry name" value="TPR-like"/>
    <property type="match status" value="1"/>
</dbReference>
<dbReference type="Gene3D" id="1.25.40.10">
    <property type="entry name" value="Tetratricopeptide repeat domain"/>
    <property type="match status" value="1"/>
</dbReference>
<dbReference type="Pfam" id="PF14559">
    <property type="entry name" value="TPR_19"/>
    <property type="match status" value="1"/>
</dbReference>
<feature type="transmembrane region" description="Helical" evidence="2">
    <location>
        <begin position="28"/>
        <end position="45"/>
    </location>
</feature>
<dbReference type="AlphaFoldDB" id="R4KT06"/>
<dbReference type="RefSeq" id="WP_006523392.1">
    <property type="nucleotide sequence ID" value="NC_021184.1"/>
</dbReference>
<organism evidence="3 4">
    <name type="scientific">Desulfoscipio gibsoniae DSM 7213</name>
    <dbReference type="NCBI Taxonomy" id="767817"/>
    <lineage>
        <taxon>Bacteria</taxon>
        <taxon>Bacillati</taxon>
        <taxon>Bacillota</taxon>
        <taxon>Clostridia</taxon>
        <taxon>Eubacteriales</taxon>
        <taxon>Desulfallaceae</taxon>
        <taxon>Desulfoscipio</taxon>
    </lineage>
</organism>
<keyword evidence="4" id="KW-1185">Reference proteome</keyword>
<dbReference type="eggNOG" id="COG0457">
    <property type="taxonomic scope" value="Bacteria"/>
</dbReference>
<dbReference type="InterPro" id="IPR011990">
    <property type="entry name" value="TPR-like_helical_dom_sf"/>
</dbReference>
<evidence type="ECO:0000256" key="1">
    <source>
        <dbReference type="PROSITE-ProRule" id="PRU00339"/>
    </source>
</evidence>
<accession>R4KT06</accession>
<proteinExistence type="predicted"/>